<sequence length="40" mass="4765">MNQRKYLIPEKDVIRFGKVNQIVVIIKIWGQARKYMSGSR</sequence>
<dbReference type="Proteomes" id="UP000061809">
    <property type="component" value="Chromosome"/>
</dbReference>
<dbReference type="KEGG" id="bcel:BcellWH2_02769"/>
<gene>
    <name evidence="1" type="ORF">BcellWH2_02769</name>
</gene>
<name>A0A0P0GCI2_9BACE</name>
<accession>A0A0P0GCI2</accession>
<proteinExistence type="predicted"/>
<evidence type="ECO:0000313" key="2">
    <source>
        <dbReference type="Proteomes" id="UP000061809"/>
    </source>
</evidence>
<dbReference type="AlphaFoldDB" id="A0A0P0GCI2"/>
<organism evidence="1 2">
    <name type="scientific">Bacteroides cellulosilyticus</name>
    <dbReference type="NCBI Taxonomy" id="246787"/>
    <lineage>
        <taxon>Bacteria</taxon>
        <taxon>Pseudomonadati</taxon>
        <taxon>Bacteroidota</taxon>
        <taxon>Bacteroidia</taxon>
        <taxon>Bacteroidales</taxon>
        <taxon>Bacteroidaceae</taxon>
        <taxon>Bacteroides</taxon>
    </lineage>
</organism>
<dbReference type="EMBL" id="CP012801">
    <property type="protein sequence ID" value="ALJ60008.1"/>
    <property type="molecule type" value="Genomic_DNA"/>
</dbReference>
<reference evidence="1 2" key="1">
    <citation type="journal article" date="2015" name="Science">
        <title>Genetic determinants of in vivo fitness and diet responsiveness in multiple human gut Bacteroides.</title>
        <authorList>
            <person name="Wu M."/>
            <person name="McNulty N.P."/>
            <person name="Rodionov D.A."/>
            <person name="Khoroshkin M.S."/>
            <person name="Griffin N.W."/>
            <person name="Cheng J."/>
            <person name="Latreille P."/>
            <person name="Kerstetter R.A."/>
            <person name="Terrapon N."/>
            <person name="Henrissat B."/>
            <person name="Osterman A.L."/>
            <person name="Gordon J.I."/>
        </authorList>
    </citation>
    <scope>NUCLEOTIDE SEQUENCE [LARGE SCALE GENOMIC DNA]</scope>
    <source>
        <strain evidence="1 2">WH2</strain>
    </source>
</reference>
<protein>
    <submittedName>
        <fullName evidence="1">Uncharacterized protein</fullName>
    </submittedName>
</protein>
<dbReference type="PATRIC" id="fig|246787.4.peg.2856"/>
<evidence type="ECO:0000313" key="1">
    <source>
        <dbReference type="EMBL" id="ALJ60008.1"/>
    </source>
</evidence>